<dbReference type="Proteomes" id="UP000054477">
    <property type="component" value="Unassembled WGS sequence"/>
</dbReference>
<name>A0A0C9WJ45_9AGAR</name>
<sequence length="403" mass="43991">MPFLTPQQPPGVGFRDLKNVDGPANGVADVTRPPSVDEVTVKNRVPVVRLDVDAISDAVAARLATSLLGHVLYLKNQVPFPVGQLGRLPGANANTRAAKQRAELLASFDTLSSHLDTTFTALSTAFARCQNSSLSSDSVAKSLPPNTGVARAYLAILVGPSLSTPKSKVILTVDGLDARIWGQREESSKPEDGDVDEEVDDDDDEEDHADNHTDSDDQEEPEDSDEDDEDVGEPDGDTDSNEEEDTAPPSPPPYTSHAEEQRFLNSADRLLSRTLAGADTESYGLSAELSPTQTHILIRAPRRFSHPAWIPRQNVTTSLEAVLHEFLDESLQRKVADAVSNQKSRSAKQKKGKPEGVWLACRDGINPDLTLLQDALEQRPNIAEDDEMIWWSWDGKLVGFSDW</sequence>
<reference evidence="3" key="2">
    <citation type="submission" date="2015-01" db="EMBL/GenBank/DDBJ databases">
        <title>Evolutionary Origins and Diversification of the Mycorrhizal Mutualists.</title>
        <authorList>
            <consortium name="DOE Joint Genome Institute"/>
            <consortium name="Mycorrhizal Genomics Consortium"/>
            <person name="Kohler A."/>
            <person name="Kuo A."/>
            <person name="Nagy L.G."/>
            <person name="Floudas D."/>
            <person name="Copeland A."/>
            <person name="Barry K.W."/>
            <person name="Cichocki N."/>
            <person name="Veneault-Fourrey C."/>
            <person name="LaButti K."/>
            <person name="Lindquist E.A."/>
            <person name="Lipzen A."/>
            <person name="Lundell T."/>
            <person name="Morin E."/>
            <person name="Murat C."/>
            <person name="Riley R."/>
            <person name="Ohm R."/>
            <person name="Sun H."/>
            <person name="Tunlid A."/>
            <person name="Henrissat B."/>
            <person name="Grigoriev I.V."/>
            <person name="Hibbett D.S."/>
            <person name="Martin F."/>
        </authorList>
    </citation>
    <scope>NUCLEOTIDE SEQUENCE [LARGE SCALE GENOMIC DNA]</scope>
    <source>
        <strain evidence="3">LaAM-08-1</strain>
    </source>
</reference>
<keyword evidence="3" id="KW-1185">Reference proteome</keyword>
<feature type="compositionally biased region" description="Acidic residues" evidence="1">
    <location>
        <begin position="193"/>
        <end position="208"/>
    </location>
</feature>
<proteinExistence type="predicted"/>
<evidence type="ECO:0000256" key="1">
    <source>
        <dbReference type="SAM" id="MobiDB-lite"/>
    </source>
</evidence>
<feature type="region of interest" description="Disordered" evidence="1">
    <location>
        <begin position="182"/>
        <end position="258"/>
    </location>
</feature>
<feature type="compositionally biased region" description="Acidic residues" evidence="1">
    <location>
        <begin position="216"/>
        <end position="246"/>
    </location>
</feature>
<dbReference type="STRING" id="1095629.A0A0C9WJ45"/>
<accession>A0A0C9WJ45</accession>
<reference evidence="2 3" key="1">
    <citation type="submission" date="2014-04" db="EMBL/GenBank/DDBJ databases">
        <authorList>
            <consortium name="DOE Joint Genome Institute"/>
            <person name="Kuo A."/>
            <person name="Kohler A."/>
            <person name="Nagy L.G."/>
            <person name="Floudas D."/>
            <person name="Copeland A."/>
            <person name="Barry K.W."/>
            <person name="Cichocki N."/>
            <person name="Veneault-Fourrey C."/>
            <person name="LaButti K."/>
            <person name="Lindquist E.A."/>
            <person name="Lipzen A."/>
            <person name="Lundell T."/>
            <person name="Morin E."/>
            <person name="Murat C."/>
            <person name="Sun H."/>
            <person name="Tunlid A."/>
            <person name="Henrissat B."/>
            <person name="Grigoriev I.V."/>
            <person name="Hibbett D.S."/>
            <person name="Martin F."/>
            <person name="Nordberg H.P."/>
            <person name="Cantor M.N."/>
            <person name="Hua S.X."/>
        </authorList>
    </citation>
    <scope>NUCLEOTIDE SEQUENCE [LARGE SCALE GENOMIC DNA]</scope>
    <source>
        <strain evidence="2 3">LaAM-08-1</strain>
    </source>
</reference>
<feature type="compositionally biased region" description="Basic and acidic residues" evidence="1">
    <location>
        <begin position="182"/>
        <end position="192"/>
    </location>
</feature>
<dbReference type="OrthoDB" id="2387165at2759"/>
<evidence type="ECO:0000313" key="3">
    <source>
        <dbReference type="Proteomes" id="UP000054477"/>
    </source>
</evidence>
<dbReference type="Gene3D" id="3.30.900.20">
    <property type="match status" value="1"/>
</dbReference>
<dbReference type="EMBL" id="KN838812">
    <property type="protein sequence ID" value="KIJ94054.1"/>
    <property type="molecule type" value="Genomic_DNA"/>
</dbReference>
<dbReference type="AlphaFoldDB" id="A0A0C9WJ45"/>
<dbReference type="InterPro" id="IPR053729">
    <property type="entry name" value="MAD2L1BP_domain_sf"/>
</dbReference>
<evidence type="ECO:0000313" key="2">
    <source>
        <dbReference type="EMBL" id="KIJ94054.1"/>
    </source>
</evidence>
<dbReference type="HOGENOM" id="CLU_035340_1_0_1"/>
<gene>
    <name evidence="2" type="ORF">K443DRAFT_111123</name>
</gene>
<organism evidence="2 3">
    <name type="scientific">Laccaria amethystina LaAM-08-1</name>
    <dbReference type="NCBI Taxonomy" id="1095629"/>
    <lineage>
        <taxon>Eukaryota</taxon>
        <taxon>Fungi</taxon>
        <taxon>Dikarya</taxon>
        <taxon>Basidiomycota</taxon>
        <taxon>Agaricomycotina</taxon>
        <taxon>Agaricomycetes</taxon>
        <taxon>Agaricomycetidae</taxon>
        <taxon>Agaricales</taxon>
        <taxon>Agaricineae</taxon>
        <taxon>Hydnangiaceae</taxon>
        <taxon>Laccaria</taxon>
    </lineage>
</organism>
<protein>
    <submittedName>
        <fullName evidence="2">Uncharacterized protein</fullName>
    </submittedName>
</protein>